<keyword evidence="1" id="KW-0808">Transferase</keyword>
<proteinExistence type="predicted"/>
<accession>A0A084WEK7</accession>
<evidence type="ECO:0000313" key="2">
    <source>
        <dbReference type="EnsemblMetazoa" id="ASIC016645-PA"/>
    </source>
</evidence>
<organism evidence="1">
    <name type="scientific">Anopheles sinensis</name>
    <name type="common">Mosquito</name>
    <dbReference type="NCBI Taxonomy" id="74873"/>
    <lineage>
        <taxon>Eukaryota</taxon>
        <taxon>Metazoa</taxon>
        <taxon>Ecdysozoa</taxon>
        <taxon>Arthropoda</taxon>
        <taxon>Hexapoda</taxon>
        <taxon>Insecta</taxon>
        <taxon>Pterygota</taxon>
        <taxon>Neoptera</taxon>
        <taxon>Endopterygota</taxon>
        <taxon>Diptera</taxon>
        <taxon>Nematocera</taxon>
        <taxon>Culicoidea</taxon>
        <taxon>Culicidae</taxon>
        <taxon>Anophelinae</taxon>
        <taxon>Anopheles</taxon>
    </lineage>
</organism>
<dbReference type="EnsemblMetazoa" id="ASIC016645-RA">
    <property type="protein sequence ID" value="ASIC016645-PA"/>
    <property type="gene ID" value="ASIC016645"/>
</dbReference>
<gene>
    <name evidence="1" type="ORF">ZHAS_00016645</name>
</gene>
<dbReference type="EMBL" id="ATLV01023220">
    <property type="status" value="NOT_ANNOTATED_CDS"/>
    <property type="molecule type" value="Genomic_DNA"/>
</dbReference>
<dbReference type="EMBL" id="KE525341">
    <property type="protein sequence ID" value="KFB48651.1"/>
    <property type="molecule type" value="Genomic_DNA"/>
</dbReference>
<dbReference type="VEuPathDB" id="VectorBase:ASIS001575"/>
<evidence type="ECO:0000313" key="3">
    <source>
        <dbReference type="Proteomes" id="UP000030765"/>
    </source>
</evidence>
<dbReference type="GO" id="GO:0016740">
    <property type="term" value="F:transferase activity"/>
    <property type="evidence" value="ECO:0007669"/>
    <property type="project" value="UniProtKB-KW"/>
</dbReference>
<reference evidence="1 3" key="1">
    <citation type="journal article" date="2014" name="BMC Genomics">
        <title>Genome sequence of Anopheles sinensis provides insight into genetics basis of mosquito competence for malaria parasites.</title>
        <authorList>
            <person name="Zhou D."/>
            <person name="Zhang D."/>
            <person name="Ding G."/>
            <person name="Shi L."/>
            <person name="Hou Q."/>
            <person name="Ye Y."/>
            <person name="Xu Y."/>
            <person name="Zhou H."/>
            <person name="Xiong C."/>
            <person name="Li S."/>
            <person name="Yu J."/>
            <person name="Hong S."/>
            <person name="Yu X."/>
            <person name="Zou P."/>
            <person name="Chen C."/>
            <person name="Chang X."/>
            <person name="Wang W."/>
            <person name="Lv Y."/>
            <person name="Sun Y."/>
            <person name="Ma L."/>
            <person name="Shen B."/>
            <person name="Zhu C."/>
        </authorList>
    </citation>
    <scope>NUCLEOTIDE SEQUENCE [LARGE SCALE GENOMIC DNA]</scope>
</reference>
<dbReference type="VEuPathDB" id="VectorBase:ASIC016645"/>
<reference evidence="2" key="2">
    <citation type="submission" date="2020-05" db="UniProtKB">
        <authorList>
            <consortium name="EnsemblMetazoa"/>
        </authorList>
    </citation>
    <scope>IDENTIFICATION</scope>
</reference>
<protein>
    <submittedName>
        <fullName evidence="1 2">Lipopolysaccharide core biosynthesis glucosyltransferase</fullName>
    </submittedName>
</protein>
<name>A0A084WEK7_ANOSI</name>
<keyword evidence="3" id="KW-1185">Reference proteome</keyword>
<dbReference type="AlphaFoldDB" id="A0A084WEK7"/>
<sequence>MSARPHPPRLSDSGSIRSQCWLELDWSDNRHTLQYSSGRHTQRFGASDWRGFGNRRRKKKRAKETLPAQFRVPNGCGVRSCVK</sequence>
<evidence type="ECO:0000313" key="1">
    <source>
        <dbReference type="EMBL" id="KFB48651.1"/>
    </source>
</evidence>
<dbReference type="Proteomes" id="UP000030765">
    <property type="component" value="Unassembled WGS sequence"/>
</dbReference>